<name>A0A562IJ42_MICOL</name>
<feature type="transmembrane region" description="Helical" evidence="8">
    <location>
        <begin position="450"/>
        <end position="472"/>
    </location>
</feature>
<evidence type="ECO:0000256" key="4">
    <source>
        <dbReference type="ARBA" id="ARBA00022519"/>
    </source>
</evidence>
<dbReference type="InterPro" id="IPR035906">
    <property type="entry name" value="MetI-like_sf"/>
</dbReference>
<feature type="transmembrane region" description="Helical" evidence="8">
    <location>
        <begin position="285"/>
        <end position="318"/>
    </location>
</feature>
<evidence type="ECO:0000256" key="6">
    <source>
        <dbReference type="ARBA" id="ARBA00022989"/>
    </source>
</evidence>
<protein>
    <submittedName>
        <fullName evidence="10">Iron(III) transport system permease protein</fullName>
    </submittedName>
</protein>
<keyword evidence="5 8" id="KW-0812">Transmembrane</keyword>
<dbReference type="Proteomes" id="UP000319825">
    <property type="component" value="Unassembled WGS sequence"/>
</dbReference>
<keyword evidence="11" id="KW-1185">Reference proteome</keyword>
<feature type="transmembrane region" description="Helical" evidence="8">
    <location>
        <begin position="504"/>
        <end position="525"/>
    </location>
</feature>
<dbReference type="PANTHER" id="PTHR43357:SF3">
    <property type="entry name" value="FE(3+)-TRANSPORT SYSTEM PERMEASE PROTEIN FBPB 2"/>
    <property type="match status" value="1"/>
</dbReference>
<evidence type="ECO:0000256" key="5">
    <source>
        <dbReference type="ARBA" id="ARBA00022692"/>
    </source>
</evidence>
<dbReference type="CDD" id="cd06261">
    <property type="entry name" value="TM_PBP2"/>
    <property type="match status" value="2"/>
</dbReference>
<dbReference type="EMBL" id="VLKE01000001">
    <property type="protein sequence ID" value="TWH70950.1"/>
    <property type="molecule type" value="Genomic_DNA"/>
</dbReference>
<dbReference type="Gene3D" id="1.10.3720.10">
    <property type="entry name" value="MetI-like"/>
    <property type="match status" value="2"/>
</dbReference>
<proteinExistence type="inferred from homology"/>
<keyword evidence="2 8" id="KW-0813">Transport</keyword>
<feature type="transmembrane region" description="Helical" evidence="8">
    <location>
        <begin position="401"/>
        <end position="418"/>
    </location>
</feature>
<dbReference type="SUPFAM" id="SSF161098">
    <property type="entry name" value="MetI-like"/>
    <property type="match status" value="2"/>
</dbReference>
<feature type="transmembrane region" description="Helical" evidence="8">
    <location>
        <begin position="200"/>
        <end position="222"/>
    </location>
</feature>
<dbReference type="GO" id="GO:0055085">
    <property type="term" value="P:transmembrane transport"/>
    <property type="evidence" value="ECO:0007669"/>
    <property type="project" value="InterPro"/>
</dbReference>
<dbReference type="GO" id="GO:0005886">
    <property type="term" value="C:plasma membrane"/>
    <property type="evidence" value="ECO:0007669"/>
    <property type="project" value="UniProtKB-SubCell"/>
</dbReference>
<dbReference type="Pfam" id="PF00528">
    <property type="entry name" value="BPD_transp_1"/>
    <property type="match status" value="1"/>
</dbReference>
<feature type="transmembrane region" description="Helical" evidence="8">
    <location>
        <begin position="373"/>
        <end position="395"/>
    </location>
</feature>
<dbReference type="AlphaFoldDB" id="A0A562IJ42"/>
<comment type="caution">
    <text evidence="10">The sequence shown here is derived from an EMBL/GenBank/DDBJ whole genome shotgun (WGS) entry which is preliminary data.</text>
</comment>
<evidence type="ECO:0000313" key="11">
    <source>
        <dbReference type="Proteomes" id="UP000319825"/>
    </source>
</evidence>
<feature type="transmembrane region" description="Helical" evidence="8">
    <location>
        <begin position="35"/>
        <end position="58"/>
    </location>
</feature>
<keyword evidence="7 8" id="KW-0472">Membrane</keyword>
<reference evidence="10 11" key="1">
    <citation type="submission" date="2019-07" db="EMBL/GenBank/DDBJ databases">
        <title>R&amp;d 2014.</title>
        <authorList>
            <person name="Klenk H.-P."/>
        </authorList>
    </citation>
    <scope>NUCLEOTIDE SEQUENCE [LARGE SCALE GENOMIC DNA]</scope>
    <source>
        <strain evidence="10 11">DSM 43868</strain>
    </source>
</reference>
<keyword evidence="6 8" id="KW-1133">Transmembrane helix</keyword>
<dbReference type="OrthoDB" id="5100908at2"/>
<evidence type="ECO:0000256" key="2">
    <source>
        <dbReference type="ARBA" id="ARBA00022448"/>
    </source>
</evidence>
<evidence type="ECO:0000256" key="1">
    <source>
        <dbReference type="ARBA" id="ARBA00004429"/>
    </source>
</evidence>
<feature type="domain" description="ABC transmembrane type-1" evidence="9">
    <location>
        <begin position="79"/>
        <end position="260"/>
    </location>
</feature>
<evidence type="ECO:0000256" key="7">
    <source>
        <dbReference type="ARBA" id="ARBA00023136"/>
    </source>
</evidence>
<feature type="domain" description="ABC transmembrane type-1" evidence="9">
    <location>
        <begin position="335"/>
        <end position="525"/>
    </location>
</feature>
<feature type="transmembrane region" description="Helical" evidence="8">
    <location>
        <begin position="242"/>
        <end position="265"/>
    </location>
</feature>
<sequence length="533" mass="55520">MPASSDLRESPAAAYDAPVTPRPVVRARRSTRMPWLVVAAAVLVAAVMVLPVLVVSSQALTAGDELSRLLLRPRTAELLGNTMLLVLLTVPITVLLGCGAAWLVERTTLPGAGAWRTLLLAPLAIPAFVSSYAWTSVLPAVQGLWGAVFITALAYYPFVFLPAAALLRALDQGHLDAARSLGSSGLGAVLRVAMPQLRPAITGGALLVALHLLAEFGVLQMMRFPTFTTAILQQFAVGFSNAAGSLLAAVLVVLCVGLLALEVPLRGRARIARMGAGARQRPVAYRLGAWTIPASAALVALVGLALLVPLVLVLRWLVRAMTSGAVVVGPLLSAAGSTVGLAVLAGLAASVAALPAAWLLHRYPSRLATTLERVTYIASALPGVVIGLALVTLAVQWARPAYQTAALAVLAYTVLFMPRAMVAWRSGLAAAPPELLEASRSLGLSGLSTLIRVVLPLVLPSALTGFVLVFLATSTELTATLLLAPTGTETLATAFWSASDELDYVASAPYAAAMIALSAPLTVLLRRQILDQR</sequence>
<accession>A0A562IJ42</accession>
<comment type="similarity">
    <text evidence="8">Belongs to the binding-protein-dependent transport system permease family.</text>
</comment>
<dbReference type="InterPro" id="IPR000515">
    <property type="entry name" value="MetI-like"/>
</dbReference>
<feature type="transmembrane region" description="Helical" evidence="8">
    <location>
        <begin position="78"/>
        <end position="103"/>
    </location>
</feature>
<comment type="subcellular location">
    <subcellularLocation>
        <location evidence="1">Cell inner membrane</location>
        <topology evidence="1">Multi-pass membrane protein</topology>
    </subcellularLocation>
    <subcellularLocation>
        <location evidence="8">Cell membrane</location>
        <topology evidence="8">Multi-pass membrane protein</topology>
    </subcellularLocation>
</comment>
<feature type="transmembrane region" description="Helical" evidence="8">
    <location>
        <begin position="115"/>
        <end position="134"/>
    </location>
</feature>
<evidence type="ECO:0000256" key="3">
    <source>
        <dbReference type="ARBA" id="ARBA00022475"/>
    </source>
</evidence>
<dbReference type="PROSITE" id="PS50928">
    <property type="entry name" value="ABC_TM1"/>
    <property type="match status" value="2"/>
</dbReference>
<keyword evidence="4" id="KW-0997">Cell inner membrane</keyword>
<feature type="transmembrane region" description="Helical" evidence="8">
    <location>
        <begin position="338"/>
        <end position="361"/>
    </location>
</feature>
<gene>
    <name evidence="10" type="ORF">JD77_05975</name>
</gene>
<feature type="transmembrane region" description="Helical" evidence="8">
    <location>
        <begin position="146"/>
        <end position="170"/>
    </location>
</feature>
<evidence type="ECO:0000259" key="9">
    <source>
        <dbReference type="PROSITE" id="PS50928"/>
    </source>
</evidence>
<evidence type="ECO:0000313" key="10">
    <source>
        <dbReference type="EMBL" id="TWH70950.1"/>
    </source>
</evidence>
<dbReference type="PANTHER" id="PTHR43357">
    <property type="entry name" value="INNER MEMBRANE ABC TRANSPORTER PERMEASE PROTEIN YDCV"/>
    <property type="match status" value="1"/>
</dbReference>
<organism evidence="10 11">
    <name type="scientific">Micromonospora olivasterospora</name>
    <dbReference type="NCBI Taxonomy" id="1880"/>
    <lineage>
        <taxon>Bacteria</taxon>
        <taxon>Bacillati</taxon>
        <taxon>Actinomycetota</taxon>
        <taxon>Actinomycetes</taxon>
        <taxon>Micromonosporales</taxon>
        <taxon>Micromonosporaceae</taxon>
        <taxon>Micromonospora</taxon>
    </lineage>
</organism>
<evidence type="ECO:0000256" key="8">
    <source>
        <dbReference type="RuleBase" id="RU363032"/>
    </source>
</evidence>
<keyword evidence="3" id="KW-1003">Cell membrane</keyword>